<feature type="non-terminal residue" evidence="2">
    <location>
        <position position="1"/>
    </location>
</feature>
<dbReference type="InterPro" id="IPR023335">
    <property type="entry name" value="ATP12_ortho_dom_sf"/>
</dbReference>
<dbReference type="Proteomes" id="UP000290289">
    <property type="component" value="Chromosome 11"/>
</dbReference>
<sequence>SCVIYFLTDSQSDLRCSKTFGFVHQHLAPSVGNDTKSCVERNNRDSERLLQFIKFQFLSKKIERREMSGVSTAAYVARRAAQKEKVRILYRDTLNWAVHRHLFYPDANTLRERFETNKHVEDPDIVHYNPADLSTWLESMIFEINLPPPNFDHLMGGTQVQLVDDPFLDRGESSITTVNFPDQRKSKSISTSPLPPLPSCPNLMLHLHIRQVVVEFELQEQSGVVGDDANVVHDGVHCGKETLLKQTDDYELATIDAIASSAHSLIITIEIFRGKLQIEEAIKLIRLEEDIQVDRCGLVESGYDVDAVDLRVKISSVAVFVNLSRRI</sequence>
<reference evidence="2 3" key="1">
    <citation type="submission" date="2018-10" db="EMBL/GenBank/DDBJ databases">
        <title>A high-quality apple genome assembly.</title>
        <authorList>
            <person name="Hu J."/>
        </authorList>
    </citation>
    <scope>NUCLEOTIDE SEQUENCE [LARGE SCALE GENOMIC DNA]</scope>
    <source>
        <strain evidence="3">cv. HFTH1</strain>
        <tissue evidence="2">Young leaf</tissue>
    </source>
</reference>
<protein>
    <recommendedName>
        <fullName evidence="1">Transcriptional factor DELLA N-terminal domain-containing protein</fullName>
    </recommendedName>
</protein>
<feature type="domain" description="Transcriptional factor DELLA N-terminal" evidence="1">
    <location>
        <begin position="124"/>
        <end position="148"/>
    </location>
</feature>
<dbReference type="InterPro" id="IPR045292">
    <property type="entry name" value="Complex1_LYR_NDUFB9_LYRM3"/>
</dbReference>
<dbReference type="InterPro" id="IPR038088">
    <property type="entry name" value="DELLA_N_sf"/>
</dbReference>
<proteinExistence type="predicted"/>
<dbReference type="Pfam" id="PF12041">
    <property type="entry name" value="DELLA"/>
    <property type="match status" value="1"/>
</dbReference>
<dbReference type="Gene3D" id="1.10.3580.10">
    <property type="entry name" value="ATP12 ATPase"/>
    <property type="match status" value="1"/>
</dbReference>
<dbReference type="PANTHER" id="PTHR21013">
    <property type="entry name" value="ATP SYNTHASE MITOCHONDRIAL F1 COMPLEX ASSEMBLY FACTOR 2/ATP12 PROTEIN, MITOCHONDRIAL PRECURSOR"/>
    <property type="match status" value="1"/>
</dbReference>
<dbReference type="GO" id="GO:0005739">
    <property type="term" value="C:mitochondrion"/>
    <property type="evidence" value="ECO:0007669"/>
    <property type="project" value="TreeGrafter"/>
</dbReference>
<name>A0A498IRY1_MALDO</name>
<dbReference type="GO" id="GO:0033615">
    <property type="term" value="P:mitochondrial proton-transporting ATP synthase complex assembly"/>
    <property type="evidence" value="ECO:0007669"/>
    <property type="project" value="TreeGrafter"/>
</dbReference>
<dbReference type="Gene3D" id="1.10.10.1290">
    <property type="entry name" value="Transcriptional regulator DELLA, N-terminal domain"/>
    <property type="match status" value="1"/>
</dbReference>
<keyword evidence="3" id="KW-1185">Reference proteome</keyword>
<dbReference type="STRING" id="3750.A0A498IRY1"/>
<accession>A0A498IRY1</accession>
<evidence type="ECO:0000313" key="3">
    <source>
        <dbReference type="Proteomes" id="UP000290289"/>
    </source>
</evidence>
<evidence type="ECO:0000313" key="2">
    <source>
        <dbReference type="EMBL" id="RXH84033.1"/>
    </source>
</evidence>
<evidence type="ECO:0000259" key="1">
    <source>
        <dbReference type="Pfam" id="PF12041"/>
    </source>
</evidence>
<dbReference type="AlphaFoldDB" id="A0A498IRY1"/>
<organism evidence="2 3">
    <name type="scientific">Malus domestica</name>
    <name type="common">Apple</name>
    <name type="synonym">Pyrus malus</name>
    <dbReference type="NCBI Taxonomy" id="3750"/>
    <lineage>
        <taxon>Eukaryota</taxon>
        <taxon>Viridiplantae</taxon>
        <taxon>Streptophyta</taxon>
        <taxon>Embryophyta</taxon>
        <taxon>Tracheophyta</taxon>
        <taxon>Spermatophyta</taxon>
        <taxon>Magnoliopsida</taxon>
        <taxon>eudicotyledons</taxon>
        <taxon>Gunneridae</taxon>
        <taxon>Pentapetalae</taxon>
        <taxon>rosids</taxon>
        <taxon>fabids</taxon>
        <taxon>Rosales</taxon>
        <taxon>Rosaceae</taxon>
        <taxon>Amygdaloideae</taxon>
        <taxon>Maleae</taxon>
        <taxon>Malus</taxon>
    </lineage>
</organism>
<dbReference type="InterPro" id="IPR011419">
    <property type="entry name" value="ATP12_ATP_synth-F1-assembly"/>
</dbReference>
<dbReference type="SUPFAM" id="SSF160909">
    <property type="entry name" value="ATP12-like"/>
    <property type="match status" value="1"/>
</dbReference>
<dbReference type="EMBL" id="RDQH01000337">
    <property type="protein sequence ID" value="RXH84033.1"/>
    <property type="molecule type" value="Genomic_DNA"/>
</dbReference>
<dbReference type="InterPro" id="IPR021914">
    <property type="entry name" value="TF_DELLA_N"/>
</dbReference>
<comment type="caution">
    <text evidence="2">The sequence shown here is derived from an EMBL/GenBank/DDBJ whole genome shotgun (WGS) entry which is preliminary data.</text>
</comment>
<dbReference type="PANTHER" id="PTHR21013:SF10">
    <property type="entry name" value="ATP SYNTHASE MITOCHONDRIAL F1 COMPLEX ASSEMBLY FACTOR 2"/>
    <property type="match status" value="1"/>
</dbReference>
<dbReference type="CDD" id="cd20263">
    <property type="entry name" value="Complex1_LYR_NDUFB9_LYRM3"/>
    <property type="match status" value="1"/>
</dbReference>
<gene>
    <name evidence="2" type="ORF">DVH24_026932</name>
</gene>